<keyword evidence="2" id="KW-1185">Reference proteome</keyword>
<sequence>MENKISSPTCQNCGVCCRNFPFVELNENELKALEGFTKMHRHEFTDPRGPSYDDGYFLKSKENGDCIFLKIDNGFFTCGVYEARAGICRNYPINEHHWKWCNENRVE</sequence>
<dbReference type="Pfam" id="PF03692">
    <property type="entry name" value="CxxCxxCC"/>
    <property type="match status" value="1"/>
</dbReference>
<accession>A0ABS1HLS0</accession>
<organism evidence="1 2">
    <name type="scientific">Carboxylicivirga marina</name>
    <dbReference type="NCBI Taxonomy" id="2800988"/>
    <lineage>
        <taxon>Bacteria</taxon>
        <taxon>Pseudomonadati</taxon>
        <taxon>Bacteroidota</taxon>
        <taxon>Bacteroidia</taxon>
        <taxon>Marinilabiliales</taxon>
        <taxon>Marinilabiliaceae</taxon>
        <taxon>Carboxylicivirga</taxon>
    </lineage>
</organism>
<dbReference type="EMBL" id="JAENRR010000037">
    <property type="protein sequence ID" value="MBK3518607.1"/>
    <property type="molecule type" value="Genomic_DNA"/>
</dbReference>
<dbReference type="InterPro" id="IPR005358">
    <property type="entry name" value="Puta_zinc/iron-chelating_dom"/>
</dbReference>
<name>A0ABS1HLS0_9BACT</name>
<dbReference type="Proteomes" id="UP000605676">
    <property type="component" value="Unassembled WGS sequence"/>
</dbReference>
<dbReference type="PANTHER" id="PTHR35866:SF1">
    <property type="entry name" value="YKGJ FAMILY CYSTEINE CLUSTER PROTEIN"/>
    <property type="match status" value="1"/>
</dbReference>
<reference evidence="1 2" key="1">
    <citation type="submission" date="2021-01" db="EMBL/GenBank/DDBJ databases">
        <title>Carboxyliciviraga sp.nov., isolated from coastal sediments.</title>
        <authorList>
            <person name="Lu D."/>
            <person name="Zhang T."/>
        </authorList>
    </citation>
    <scope>NUCLEOTIDE SEQUENCE [LARGE SCALE GENOMIC DNA]</scope>
    <source>
        <strain evidence="1 2">N1Y132</strain>
    </source>
</reference>
<evidence type="ECO:0000313" key="1">
    <source>
        <dbReference type="EMBL" id="MBK3518607.1"/>
    </source>
</evidence>
<proteinExistence type="predicted"/>
<gene>
    <name evidence="1" type="ORF">JIV24_14775</name>
</gene>
<comment type="caution">
    <text evidence="1">The sequence shown here is derived from an EMBL/GenBank/DDBJ whole genome shotgun (WGS) entry which is preliminary data.</text>
</comment>
<dbReference type="PANTHER" id="PTHR35866">
    <property type="entry name" value="PUTATIVE-RELATED"/>
    <property type="match status" value="1"/>
</dbReference>
<evidence type="ECO:0000313" key="2">
    <source>
        <dbReference type="Proteomes" id="UP000605676"/>
    </source>
</evidence>
<protein>
    <submittedName>
        <fullName evidence="1">YkgJ family cysteine cluster protein</fullName>
    </submittedName>
</protein>
<dbReference type="RefSeq" id="WP_200465834.1">
    <property type="nucleotide sequence ID" value="NZ_JAENRR010000037.1"/>
</dbReference>